<dbReference type="CDD" id="cd03441">
    <property type="entry name" value="R_hydratase_like"/>
    <property type="match status" value="1"/>
</dbReference>
<evidence type="ECO:0000259" key="1">
    <source>
        <dbReference type="Pfam" id="PF13452"/>
    </source>
</evidence>
<accession>A0ABV8B6X5</accession>
<sequence length="145" mass="16619">MKSRVDETAVVFQPFTFTVERGKIKELAMAIGDQNRVYYHVEEAKKEGYRDIPVPPTFGTVMDFWGGLDFDTLVQTLQLNPLKVLHGEQEYQYEDIVCAGDVITAQARVVKQLEKKGMKMIKLETEYKRDGDTVMVARSTIIERP</sequence>
<feature type="domain" description="FAS1-like dehydratase" evidence="1">
    <location>
        <begin position="10"/>
        <end position="135"/>
    </location>
</feature>
<dbReference type="PIRSF" id="PIRSF018072">
    <property type="entry name" value="UCP018072"/>
    <property type="match status" value="1"/>
</dbReference>
<dbReference type="SUPFAM" id="SSF54637">
    <property type="entry name" value="Thioesterase/thiol ester dehydrase-isomerase"/>
    <property type="match status" value="1"/>
</dbReference>
<keyword evidence="3" id="KW-1185">Reference proteome</keyword>
<evidence type="ECO:0000313" key="2">
    <source>
        <dbReference type="EMBL" id="MFC3884916.1"/>
    </source>
</evidence>
<dbReference type="InterPro" id="IPR016709">
    <property type="entry name" value="HadA-like"/>
</dbReference>
<proteinExistence type="predicted"/>
<dbReference type="Proteomes" id="UP001595752">
    <property type="component" value="Unassembled WGS sequence"/>
</dbReference>
<reference evidence="3" key="1">
    <citation type="journal article" date="2019" name="Int. J. Syst. Evol. Microbiol.">
        <title>The Global Catalogue of Microorganisms (GCM) 10K type strain sequencing project: providing services to taxonomists for standard genome sequencing and annotation.</title>
        <authorList>
            <consortium name="The Broad Institute Genomics Platform"/>
            <consortium name="The Broad Institute Genome Sequencing Center for Infectious Disease"/>
            <person name="Wu L."/>
            <person name="Ma J."/>
        </authorList>
    </citation>
    <scope>NUCLEOTIDE SEQUENCE [LARGE SCALE GENOMIC DNA]</scope>
    <source>
        <strain evidence="3">CCUG 61889</strain>
    </source>
</reference>
<name>A0ABV8B6X5_9BACI</name>
<protein>
    <submittedName>
        <fullName evidence="2">MaoC family dehydratase N-terminal domain-containing protein</fullName>
    </submittedName>
</protein>
<dbReference type="InterPro" id="IPR029069">
    <property type="entry name" value="HotDog_dom_sf"/>
</dbReference>
<dbReference type="EMBL" id="JBHRZT010000067">
    <property type="protein sequence ID" value="MFC3884916.1"/>
    <property type="molecule type" value="Genomic_DNA"/>
</dbReference>
<evidence type="ECO:0000313" key="3">
    <source>
        <dbReference type="Proteomes" id="UP001595752"/>
    </source>
</evidence>
<organism evidence="2 3">
    <name type="scientific">Bacillus songklensis</name>
    <dbReference type="NCBI Taxonomy" id="1069116"/>
    <lineage>
        <taxon>Bacteria</taxon>
        <taxon>Bacillati</taxon>
        <taxon>Bacillota</taxon>
        <taxon>Bacilli</taxon>
        <taxon>Bacillales</taxon>
        <taxon>Bacillaceae</taxon>
        <taxon>Bacillus</taxon>
    </lineage>
</organism>
<comment type="caution">
    <text evidence="2">The sequence shown here is derived from an EMBL/GenBank/DDBJ whole genome shotgun (WGS) entry which is preliminary data.</text>
</comment>
<dbReference type="RefSeq" id="WP_377916829.1">
    <property type="nucleotide sequence ID" value="NZ_JBHRZT010000067.1"/>
</dbReference>
<gene>
    <name evidence="2" type="ORF">ACFOU2_16150</name>
</gene>
<dbReference type="InterPro" id="IPR039569">
    <property type="entry name" value="FAS1-like_DH_region"/>
</dbReference>
<dbReference type="Gene3D" id="3.10.129.10">
    <property type="entry name" value="Hotdog Thioesterase"/>
    <property type="match status" value="1"/>
</dbReference>
<dbReference type="Pfam" id="PF13452">
    <property type="entry name" value="FAS1_DH_region"/>
    <property type="match status" value="1"/>
</dbReference>